<evidence type="ECO:0000313" key="2">
    <source>
        <dbReference type="EMBL" id="MBB4653091.1"/>
    </source>
</evidence>
<dbReference type="EMBL" id="JACHOT010000009">
    <property type="protein sequence ID" value="MBB4653091.1"/>
    <property type="molecule type" value="Genomic_DNA"/>
</dbReference>
<keyword evidence="2" id="KW-0969">Cilium</keyword>
<keyword evidence="3" id="KW-1185">Reference proteome</keyword>
<feature type="compositionally biased region" description="Basic and acidic residues" evidence="1">
    <location>
        <begin position="192"/>
        <end position="206"/>
    </location>
</feature>
<feature type="region of interest" description="Disordered" evidence="1">
    <location>
        <begin position="192"/>
        <end position="273"/>
    </location>
</feature>
<evidence type="ECO:0000313" key="3">
    <source>
        <dbReference type="Proteomes" id="UP000539538"/>
    </source>
</evidence>
<dbReference type="Proteomes" id="UP000539538">
    <property type="component" value="Unassembled WGS sequence"/>
</dbReference>
<feature type="compositionally biased region" description="Gly residues" evidence="1">
    <location>
        <begin position="215"/>
        <end position="237"/>
    </location>
</feature>
<accession>A0ABR6L8Y6</accession>
<feature type="non-terminal residue" evidence="2">
    <location>
        <position position="273"/>
    </location>
</feature>
<keyword evidence="2" id="KW-0282">Flagellum</keyword>
<comment type="caution">
    <text evidence="2">The sequence shown here is derived from an EMBL/GenBank/DDBJ whole genome shotgun (WGS) entry which is preliminary data.</text>
</comment>
<organism evidence="2 3">
    <name type="scientific">Aminobacter niigataensis</name>
    <dbReference type="NCBI Taxonomy" id="83265"/>
    <lineage>
        <taxon>Bacteria</taxon>
        <taxon>Pseudomonadati</taxon>
        <taxon>Pseudomonadota</taxon>
        <taxon>Alphaproteobacteria</taxon>
        <taxon>Hyphomicrobiales</taxon>
        <taxon>Phyllobacteriaceae</taxon>
        <taxon>Aminobacter</taxon>
    </lineage>
</organism>
<sequence>MSDRNSNNLNAFGLQFVGNEIELGGDSENENKNENENENKNESENKNENESKNENENKNESENKNENESENKNENESKNENENENKNESKNENVNENKTETKVDVDVDVDVDLEGRLGDYKEDNDFADIDTGGGDIKGDVLFSKDGDVTYDPGDDINFKDILNGSMGANSNAFLINQTADMVDNDKLEEATVKNDGDFKQEFDNKGGHASAGDGIDAGGGGASGGKADGGSADGGNSGDAKGGEADGGKGEGGLALSAALGGDSKGDTKAEGG</sequence>
<keyword evidence="2" id="KW-0966">Cell projection</keyword>
<feature type="compositionally biased region" description="Basic and acidic residues" evidence="1">
    <location>
        <begin position="264"/>
        <end position="273"/>
    </location>
</feature>
<evidence type="ECO:0000256" key="1">
    <source>
        <dbReference type="SAM" id="MobiDB-lite"/>
    </source>
</evidence>
<feature type="region of interest" description="Disordered" evidence="1">
    <location>
        <begin position="1"/>
        <end position="106"/>
    </location>
</feature>
<reference evidence="2 3" key="1">
    <citation type="submission" date="2020-08" db="EMBL/GenBank/DDBJ databases">
        <title>Genomic Encyclopedia of Type Strains, Phase IV (KMG-IV): sequencing the most valuable type-strain genomes for metagenomic binning, comparative biology and taxonomic classification.</title>
        <authorList>
            <person name="Goeker M."/>
        </authorList>
    </citation>
    <scope>NUCLEOTIDE SEQUENCE [LARGE SCALE GENOMIC DNA]</scope>
    <source>
        <strain evidence="2 3">DSM 7050</strain>
    </source>
</reference>
<protein>
    <submittedName>
        <fullName evidence="2">Flagellar biosynthesis GTPase FlhF</fullName>
    </submittedName>
</protein>
<proteinExistence type="predicted"/>
<gene>
    <name evidence="2" type="ORF">GGQ99_004875</name>
</gene>
<name>A0ABR6L8Y6_9HYPH</name>
<feature type="compositionally biased region" description="Polar residues" evidence="1">
    <location>
        <begin position="1"/>
        <end position="10"/>
    </location>
</feature>
<feature type="compositionally biased region" description="Basic and acidic residues" evidence="1">
    <location>
        <begin position="29"/>
        <end position="105"/>
    </location>
</feature>